<keyword evidence="8" id="KW-0449">Lipoprotein</keyword>
<dbReference type="Pfam" id="PF13206">
    <property type="entry name" value="VSG_B"/>
    <property type="match status" value="1"/>
</dbReference>
<reference evidence="13" key="2">
    <citation type="journal article" date="2014" name="Mol. Biochem. Parasitol.">
        <title>Capturing the variant surface glycoprotein repertoire (the VSGnome) of Trypanosoma brucei Lister 427.</title>
        <authorList>
            <person name="Cross G.A."/>
            <person name="Kim H.S."/>
            <person name="Wickstead B."/>
        </authorList>
    </citation>
    <scope>NUCLEOTIDE SEQUENCE</scope>
    <source>
        <strain evidence="13">Lister 427</strain>
    </source>
</reference>
<evidence type="ECO:0000256" key="4">
    <source>
        <dbReference type="ARBA" id="ARBA00022622"/>
    </source>
</evidence>
<feature type="compositionally biased region" description="Basic and acidic residues" evidence="10">
    <location>
        <begin position="394"/>
        <end position="412"/>
    </location>
</feature>
<evidence type="ECO:0000256" key="11">
    <source>
        <dbReference type="SAM" id="SignalP"/>
    </source>
</evidence>
<feature type="coiled-coil region" evidence="9">
    <location>
        <begin position="338"/>
        <end position="368"/>
    </location>
</feature>
<sequence>MTSALAFLWPFALTWGVQPARGAADESAGQHRAMCELVRAASATYTPPSPDVDGDVLKNKVEAANMSLAPSSWQEMFTDDDTINAFNKLKGAEETRAKALGGEAEWENWGQDKKNIQTLKIGTDATGEYPMKKSNQKLAARQQLRLIALQANKLFNRAKTLKTFLTDPSRNKIQQYLTEALYGTGAKTDELKIETGLGTGGSTATLCHTSDPRKSIAGDFLCLCGDNNAATNECSKAYTGRALNDHSAITTQRIDLKVSYGTINKGKVTTELIHSAVAAWKSALRQKGDGTSDNRVYLGSTDNGSCSGAATKTCVLYTKFFKKAGGVDVLTLPWLKHLTDAANQLSEAERKEAQLDNALTQLQIIEASASHIYTAAASSTLETVMGSSQLPTADTEKEPETATSPKPDDCKAKNGAGCKEG</sequence>
<evidence type="ECO:0000256" key="3">
    <source>
        <dbReference type="ARBA" id="ARBA00022475"/>
    </source>
</evidence>
<evidence type="ECO:0000256" key="6">
    <source>
        <dbReference type="ARBA" id="ARBA00023136"/>
    </source>
</evidence>
<reference evidence="13" key="1">
    <citation type="submission" date="2013-02" db="EMBL/GenBank/DDBJ databases">
        <authorList>
            <person name="Cross G.A.M."/>
            <person name="Kim H.-S."/>
            <person name="Wickstead B."/>
        </authorList>
    </citation>
    <scope>NUCLEOTIDE SEQUENCE</scope>
    <source>
        <strain evidence="13">Lister 427</strain>
    </source>
</reference>
<comment type="subcellular location">
    <subcellularLocation>
        <location evidence="2">Cell membrane</location>
        <topology evidence="2">Lipid-anchor</topology>
        <topology evidence="2">GPI-anchor</topology>
    </subcellularLocation>
</comment>
<feature type="chain" id="PRO_5004057951" evidence="11">
    <location>
        <begin position="17"/>
        <end position="421"/>
    </location>
</feature>
<keyword evidence="3" id="KW-1003">Cell membrane</keyword>
<evidence type="ECO:0000256" key="10">
    <source>
        <dbReference type="SAM" id="MobiDB-lite"/>
    </source>
</evidence>
<keyword evidence="4" id="KW-0336">GPI-anchor</keyword>
<dbReference type="EMBL" id="KC612868">
    <property type="protein sequence ID" value="AGH60299.1"/>
    <property type="molecule type" value="Genomic_DNA"/>
</dbReference>
<name>M4SW90_9TRYP</name>
<comment type="function">
    <text evidence="1">VSG forms a coat on the surface of the parasite. The trypanosome evades the immune response of the host by expressing a series of antigenically distinct VSGs from an estimated 1000 VSG genes.</text>
</comment>
<feature type="region of interest" description="Disordered" evidence="10">
    <location>
        <begin position="385"/>
        <end position="421"/>
    </location>
</feature>
<evidence type="ECO:0000259" key="12">
    <source>
        <dbReference type="Pfam" id="PF13206"/>
    </source>
</evidence>
<dbReference type="GO" id="GO:0005886">
    <property type="term" value="C:plasma membrane"/>
    <property type="evidence" value="ECO:0007669"/>
    <property type="project" value="UniProtKB-SubCell"/>
</dbReference>
<evidence type="ECO:0000256" key="7">
    <source>
        <dbReference type="ARBA" id="ARBA00023180"/>
    </source>
</evidence>
<evidence type="ECO:0000313" key="13">
    <source>
        <dbReference type="EMBL" id="AGH60299.1"/>
    </source>
</evidence>
<protein>
    <submittedName>
        <fullName evidence="13">Variant surface glycoprotein 1367</fullName>
    </submittedName>
</protein>
<evidence type="ECO:0000256" key="9">
    <source>
        <dbReference type="SAM" id="Coils"/>
    </source>
</evidence>
<proteinExistence type="predicted"/>
<keyword evidence="5 11" id="KW-0732">Signal</keyword>
<dbReference type="VEuPathDB" id="TriTrypDB:Tb427_000321200"/>
<dbReference type="AlphaFoldDB" id="M4SW90"/>
<keyword evidence="6" id="KW-0472">Membrane</keyword>
<keyword evidence="7" id="KW-0325">Glycoprotein</keyword>
<dbReference type="InterPro" id="IPR025932">
    <property type="entry name" value="Trypano_VSG_B_N_dom"/>
</dbReference>
<evidence type="ECO:0000256" key="1">
    <source>
        <dbReference type="ARBA" id="ARBA00002523"/>
    </source>
</evidence>
<accession>M4SW90</accession>
<organism evidence="13">
    <name type="scientific">Trypanosoma brucei</name>
    <dbReference type="NCBI Taxonomy" id="5691"/>
    <lineage>
        <taxon>Eukaryota</taxon>
        <taxon>Discoba</taxon>
        <taxon>Euglenozoa</taxon>
        <taxon>Kinetoplastea</taxon>
        <taxon>Metakinetoplastina</taxon>
        <taxon>Trypanosomatida</taxon>
        <taxon>Trypanosomatidae</taxon>
        <taxon>Trypanosoma</taxon>
    </lineage>
</organism>
<evidence type="ECO:0000256" key="8">
    <source>
        <dbReference type="ARBA" id="ARBA00023288"/>
    </source>
</evidence>
<evidence type="ECO:0000256" key="5">
    <source>
        <dbReference type="ARBA" id="ARBA00022729"/>
    </source>
</evidence>
<feature type="domain" description="Trypanosome variant surface glycoprotein B-type N-terminal" evidence="12">
    <location>
        <begin position="19"/>
        <end position="363"/>
    </location>
</feature>
<dbReference type="GO" id="GO:0098552">
    <property type="term" value="C:side of membrane"/>
    <property type="evidence" value="ECO:0007669"/>
    <property type="project" value="UniProtKB-KW"/>
</dbReference>
<feature type="signal peptide" evidence="11">
    <location>
        <begin position="1"/>
        <end position="16"/>
    </location>
</feature>
<evidence type="ECO:0000256" key="2">
    <source>
        <dbReference type="ARBA" id="ARBA00004609"/>
    </source>
</evidence>
<keyword evidence="9" id="KW-0175">Coiled coil</keyword>